<name>A0A4R0YPC2_9GAMM</name>
<dbReference type="PROSITE" id="PS50222">
    <property type="entry name" value="EF_HAND_2"/>
    <property type="match status" value="2"/>
</dbReference>
<proteinExistence type="predicted"/>
<keyword evidence="1" id="KW-0732">Signal</keyword>
<evidence type="ECO:0000313" key="4">
    <source>
        <dbReference type="Proteomes" id="UP000291822"/>
    </source>
</evidence>
<feature type="domain" description="EF-hand" evidence="2">
    <location>
        <begin position="27"/>
        <end position="55"/>
    </location>
</feature>
<dbReference type="EMBL" id="SJTG01000004">
    <property type="protein sequence ID" value="TCI08206.1"/>
    <property type="molecule type" value="Genomic_DNA"/>
</dbReference>
<dbReference type="AlphaFoldDB" id="A0A4R0YPC2"/>
<feature type="domain" description="EF-hand" evidence="2">
    <location>
        <begin position="81"/>
        <end position="110"/>
    </location>
</feature>
<keyword evidence="4" id="KW-1185">Reference proteome</keyword>
<accession>A0A4R0YPC2</accession>
<feature type="signal peptide" evidence="1">
    <location>
        <begin position="1"/>
        <end position="18"/>
    </location>
</feature>
<dbReference type="RefSeq" id="WP_131151852.1">
    <property type="nucleotide sequence ID" value="NZ_SJTG01000004.1"/>
</dbReference>
<evidence type="ECO:0000259" key="2">
    <source>
        <dbReference type="PROSITE" id="PS50222"/>
    </source>
</evidence>
<dbReference type="Pfam" id="PF13202">
    <property type="entry name" value="EF-hand_5"/>
    <property type="match status" value="2"/>
</dbReference>
<comment type="caution">
    <text evidence="3">The sequence shown here is derived from an EMBL/GenBank/DDBJ whole genome shotgun (WGS) entry which is preliminary data.</text>
</comment>
<dbReference type="InterPro" id="IPR002048">
    <property type="entry name" value="EF_hand_dom"/>
</dbReference>
<evidence type="ECO:0000313" key="3">
    <source>
        <dbReference type="EMBL" id="TCI08206.1"/>
    </source>
</evidence>
<dbReference type="InterPro" id="IPR018247">
    <property type="entry name" value="EF_Hand_1_Ca_BS"/>
</dbReference>
<dbReference type="PROSITE" id="PS00018">
    <property type="entry name" value="EF_HAND_1"/>
    <property type="match status" value="3"/>
</dbReference>
<organism evidence="3 4">
    <name type="scientific">Dyella soli</name>
    <dbReference type="NCBI Taxonomy" id="522319"/>
    <lineage>
        <taxon>Bacteria</taxon>
        <taxon>Pseudomonadati</taxon>
        <taxon>Pseudomonadota</taxon>
        <taxon>Gammaproteobacteria</taxon>
        <taxon>Lysobacterales</taxon>
        <taxon>Rhodanobacteraceae</taxon>
        <taxon>Dyella</taxon>
    </lineage>
</organism>
<evidence type="ECO:0000256" key="1">
    <source>
        <dbReference type="SAM" id="SignalP"/>
    </source>
</evidence>
<dbReference type="InterPro" id="IPR011992">
    <property type="entry name" value="EF-hand-dom_pair"/>
</dbReference>
<dbReference type="SUPFAM" id="SSF47473">
    <property type="entry name" value="EF-hand"/>
    <property type="match status" value="1"/>
</dbReference>
<dbReference type="Proteomes" id="UP000291822">
    <property type="component" value="Unassembled WGS sequence"/>
</dbReference>
<gene>
    <name evidence="3" type="ORF">EZM97_26520</name>
</gene>
<reference evidence="3 4" key="1">
    <citation type="submission" date="2019-02" db="EMBL/GenBank/DDBJ databases">
        <title>Dyella amyloliquefaciens sp. nov., isolated from forest soil.</title>
        <authorList>
            <person name="Gao Z.-H."/>
            <person name="Qiu L.-H."/>
        </authorList>
    </citation>
    <scope>NUCLEOTIDE SEQUENCE [LARGE SCALE GENOMIC DNA]</scope>
    <source>
        <strain evidence="3 4">KACC 12747</strain>
    </source>
</reference>
<sequence>MRGFTACLLLALPLLASAQDYPRTPAEYLARMDANHDGKISEAEYVAYMSAGFRRMDVNGNGVIDADELPGGHGQPITLEKYQANLRRQFHRLDRNGDDFLDAKELASPP</sequence>
<dbReference type="Gene3D" id="1.10.238.10">
    <property type="entry name" value="EF-hand"/>
    <property type="match status" value="1"/>
</dbReference>
<dbReference type="GO" id="GO:0005509">
    <property type="term" value="F:calcium ion binding"/>
    <property type="evidence" value="ECO:0007669"/>
    <property type="project" value="InterPro"/>
</dbReference>
<protein>
    <recommendedName>
        <fullName evidence="2">EF-hand domain-containing protein</fullName>
    </recommendedName>
</protein>
<feature type="chain" id="PRO_5020430775" description="EF-hand domain-containing protein" evidence="1">
    <location>
        <begin position="19"/>
        <end position="110"/>
    </location>
</feature>